<evidence type="ECO:0000313" key="3">
    <source>
        <dbReference type="Proteomes" id="UP000515917"/>
    </source>
</evidence>
<feature type="chain" id="PRO_5028842165" evidence="1">
    <location>
        <begin position="31"/>
        <end position="246"/>
    </location>
</feature>
<evidence type="ECO:0000256" key="1">
    <source>
        <dbReference type="SAM" id="SignalP"/>
    </source>
</evidence>
<organism evidence="2 3">
    <name type="scientific">Iodobacter fluviatilis</name>
    <dbReference type="NCBI Taxonomy" id="537"/>
    <lineage>
        <taxon>Bacteria</taxon>
        <taxon>Pseudomonadati</taxon>
        <taxon>Pseudomonadota</taxon>
        <taxon>Betaproteobacteria</taxon>
        <taxon>Neisseriales</taxon>
        <taxon>Chitinibacteraceae</taxon>
        <taxon>Iodobacter</taxon>
    </lineage>
</organism>
<reference evidence="2 3" key="1">
    <citation type="submission" date="2018-01" db="EMBL/GenBank/DDBJ databases">
        <title>Genome sequence of Iodobacter sp. strain PCH194 isolated from Indian Trans-Himalaya.</title>
        <authorList>
            <person name="Kumar V."/>
            <person name="Thakur V."/>
            <person name="Kumar S."/>
            <person name="Singh D."/>
        </authorList>
    </citation>
    <scope>NUCLEOTIDE SEQUENCE [LARGE SCALE GENOMIC DNA]</scope>
    <source>
        <strain evidence="2 3">PCH194</strain>
    </source>
</reference>
<dbReference type="SUPFAM" id="SSF53850">
    <property type="entry name" value="Periplasmic binding protein-like II"/>
    <property type="match status" value="1"/>
</dbReference>
<dbReference type="EMBL" id="CP025781">
    <property type="protein sequence ID" value="QBC43802.1"/>
    <property type="molecule type" value="Genomic_DNA"/>
</dbReference>
<protein>
    <submittedName>
        <fullName evidence="2">Uncharacterized protein</fullName>
    </submittedName>
</protein>
<sequence>MITVERFFLNAIFILFLCQMLLAHSDFAYANDEFKGLIIYTENDPPYVTVDAKGKIGGLATNKLNNFLKAIKLTEENIEIKPWVRSYLEVLGKPNVMIYPIAKTAERLEKLEYIYKIFDAVVFFYRLSARKDIVISNVNEAKKYSVCVVRGDYRAEYLKHSGFPMIDESIDSTVNFKKFIAGRCDVIALTEIGLNAKLEQLNLDSSLVSIAYPLSGLDSNLYIAINKETDKKVIEALKHAAKKLEK</sequence>
<dbReference type="Proteomes" id="UP000515917">
    <property type="component" value="Chromosome"/>
</dbReference>
<dbReference type="RefSeq" id="WP_130106369.1">
    <property type="nucleotide sequence ID" value="NZ_CP025781.1"/>
</dbReference>
<dbReference type="KEGG" id="ifl:C1H71_09750"/>
<keyword evidence="1" id="KW-0732">Signal</keyword>
<name>A0A7G3G9Q1_9NEIS</name>
<evidence type="ECO:0000313" key="2">
    <source>
        <dbReference type="EMBL" id="QBC43802.1"/>
    </source>
</evidence>
<accession>A0A7G3G9Q1</accession>
<dbReference type="PANTHER" id="PTHR38834:SF3">
    <property type="entry name" value="SOLUTE-BINDING PROTEIN FAMILY 3_N-TERMINAL DOMAIN-CONTAINING PROTEIN"/>
    <property type="match status" value="1"/>
</dbReference>
<dbReference type="AlphaFoldDB" id="A0A7G3G9Q1"/>
<dbReference type="PANTHER" id="PTHR38834">
    <property type="entry name" value="PERIPLASMIC SUBSTRATE BINDING PROTEIN FAMILY 3"/>
    <property type="match status" value="1"/>
</dbReference>
<keyword evidence="3" id="KW-1185">Reference proteome</keyword>
<feature type="signal peptide" evidence="1">
    <location>
        <begin position="1"/>
        <end position="30"/>
    </location>
</feature>
<dbReference type="Gene3D" id="3.40.190.10">
    <property type="entry name" value="Periplasmic binding protein-like II"/>
    <property type="match status" value="2"/>
</dbReference>
<proteinExistence type="predicted"/>
<gene>
    <name evidence="2" type="ORF">C1H71_09750</name>
</gene>